<dbReference type="SUPFAM" id="SSF103481">
    <property type="entry name" value="Multidrug resistance efflux transporter EmrE"/>
    <property type="match status" value="2"/>
</dbReference>
<evidence type="ECO:0000256" key="6">
    <source>
        <dbReference type="SAM" id="Phobius"/>
    </source>
</evidence>
<evidence type="ECO:0000313" key="8">
    <source>
        <dbReference type="EMBL" id="WRQ87815.1"/>
    </source>
</evidence>
<sequence length="312" mass="32620">MPASSSAPTVSLPLDEAGSAAAASSRRWADTALTALTPMIWGSTYLVTTEWLPPERPFTAACIRTLPAGLALLLWQGHRLPRGAWPRLLLLGILNIGLFQALLFAAAYRLPGGIAAILGATMPLLVLGLTWIFDQRRPPLLALGAGLTAVLGMAAIFAGPATSNLDPVGLLAAAGGTVCLALGTYLTGRTAAGTPAVPLLTSTGWQLTFSGLLLAPAAWWLEAPIAELQVTHIVGYTYLCLAGALLSYPLWFRGIRRLSASAVSALGLLSPLTALVLGWLVLGQAFSPTQLAGMTIVLAAIFTLQWALRPQR</sequence>
<evidence type="ECO:0000256" key="2">
    <source>
        <dbReference type="ARBA" id="ARBA00007362"/>
    </source>
</evidence>
<dbReference type="Gene3D" id="1.10.3730.20">
    <property type="match status" value="1"/>
</dbReference>
<evidence type="ECO:0000256" key="3">
    <source>
        <dbReference type="ARBA" id="ARBA00022692"/>
    </source>
</evidence>
<keyword evidence="9" id="KW-1185">Reference proteome</keyword>
<evidence type="ECO:0000256" key="1">
    <source>
        <dbReference type="ARBA" id="ARBA00004141"/>
    </source>
</evidence>
<evidence type="ECO:0000256" key="4">
    <source>
        <dbReference type="ARBA" id="ARBA00022989"/>
    </source>
</evidence>
<dbReference type="InterPro" id="IPR050638">
    <property type="entry name" value="AA-Vitamin_Transporters"/>
</dbReference>
<dbReference type="InterPro" id="IPR000620">
    <property type="entry name" value="EamA_dom"/>
</dbReference>
<evidence type="ECO:0000259" key="7">
    <source>
        <dbReference type="Pfam" id="PF00892"/>
    </source>
</evidence>
<dbReference type="PANTHER" id="PTHR32322:SF2">
    <property type="entry name" value="EAMA DOMAIN-CONTAINING PROTEIN"/>
    <property type="match status" value="1"/>
</dbReference>
<evidence type="ECO:0000313" key="9">
    <source>
        <dbReference type="Proteomes" id="UP000738431"/>
    </source>
</evidence>
<feature type="transmembrane region" description="Helical" evidence="6">
    <location>
        <begin position="233"/>
        <end position="251"/>
    </location>
</feature>
<feature type="transmembrane region" description="Helical" evidence="6">
    <location>
        <begin position="140"/>
        <end position="162"/>
    </location>
</feature>
<dbReference type="RefSeq" id="WP_221029143.1">
    <property type="nucleotide sequence ID" value="NZ_CP139781.1"/>
</dbReference>
<protein>
    <submittedName>
        <fullName evidence="8">EamA family transporter</fullName>
    </submittedName>
</protein>
<dbReference type="Pfam" id="PF00892">
    <property type="entry name" value="EamA"/>
    <property type="match status" value="2"/>
</dbReference>
<keyword evidence="5 6" id="KW-0472">Membrane</keyword>
<comment type="similarity">
    <text evidence="2">Belongs to the EamA transporter family.</text>
</comment>
<feature type="transmembrane region" description="Helical" evidence="6">
    <location>
        <begin position="88"/>
        <end position="108"/>
    </location>
</feature>
<feature type="transmembrane region" description="Helical" evidence="6">
    <location>
        <begin position="288"/>
        <end position="308"/>
    </location>
</feature>
<feature type="transmembrane region" description="Helical" evidence="6">
    <location>
        <begin position="114"/>
        <end position="133"/>
    </location>
</feature>
<evidence type="ECO:0000256" key="5">
    <source>
        <dbReference type="ARBA" id="ARBA00023136"/>
    </source>
</evidence>
<dbReference type="InterPro" id="IPR037185">
    <property type="entry name" value="EmrE-like"/>
</dbReference>
<dbReference type="EMBL" id="CP139781">
    <property type="protein sequence ID" value="WRQ87815.1"/>
    <property type="molecule type" value="Genomic_DNA"/>
</dbReference>
<dbReference type="PANTHER" id="PTHR32322">
    <property type="entry name" value="INNER MEMBRANE TRANSPORTER"/>
    <property type="match status" value="1"/>
</dbReference>
<feature type="domain" description="EamA" evidence="7">
    <location>
        <begin position="169"/>
        <end position="303"/>
    </location>
</feature>
<keyword evidence="4 6" id="KW-1133">Transmembrane helix</keyword>
<feature type="transmembrane region" description="Helical" evidence="6">
    <location>
        <begin position="263"/>
        <end position="282"/>
    </location>
</feature>
<feature type="transmembrane region" description="Helical" evidence="6">
    <location>
        <begin position="168"/>
        <end position="187"/>
    </location>
</feature>
<reference evidence="8 9" key="1">
    <citation type="submission" date="2023-12" db="EMBL/GenBank/DDBJ databases">
        <title>Description of an unclassified Opitutus bacterium of Verrucomicrobiota.</title>
        <authorList>
            <person name="Zhang D.-F."/>
        </authorList>
    </citation>
    <scope>NUCLEOTIDE SEQUENCE [LARGE SCALE GENOMIC DNA]</scope>
    <source>
        <strain evidence="8 9">WL0086</strain>
    </source>
</reference>
<accession>A0ABZ1C8W6</accession>
<feature type="domain" description="EamA" evidence="7">
    <location>
        <begin position="35"/>
        <end position="157"/>
    </location>
</feature>
<dbReference type="Proteomes" id="UP000738431">
    <property type="component" value="Chromosome"/>
</dbReference>
<comment type="subcellular location">
    <subcellularLocation>
        <location evidence="1">Membrane</location>
        <topology evidence="1">Multi-pass membrane protein</topology>
    </subcellularLocation>
</comment>
<proteinExistence type="inferred from homology"/>
<name>A0ABZ1C8W6_9BACT</name>
<organism evidence="8 9">
    <name type="scientific">Actomonas aquatica</name>
    <dbReference type="NCBI Taxonomy" id="2866162"/>
    <lineage>
        <taxon>Bacteria</taxon>
        <taxon>Pseudomonadati</taxon>
        <taxon>Verrucomicrobiota</taxon>
        <taxon>Opitutia</taxon>
        <taxon>Opitutales</taxon>
        <taxon>Opitutaceae</taxon>
        <taxon>Actomonas</taxon>
    </lineage>
</organism>
<gene>
    <name evidence="8" type="ORF">K1X11_000235</name>
</gene>
<keyword evidence="3 6" id="KW-0812">Transmembrane</keyword>
<feature type="transmembrane region" description="Helical" evidence="6">
    <location>
        <begin position="199"/>
        <end position="221"/>
    </location>
</feature>